<evidence type="ECO:0000313" key="3">
    <source>
        <dbReference type="EMBL" id="MFC5528771.1"/>
    </source>
</evidence>
<evidence type="ECO:0000256" key="2">
    <source>
        <dbReference type="SAM" id="SignalP"/>
    </source>
</evidence>
<dbReference type="Proteomes" id="UP001596108">
    <property type="component" value="Unassembled WGS sequence"/>
</dbReference>
<keyword evidence="4" id="KW-1185">Reference proteome</keyword>
<evidence type="ECO:0000256" key="1">
    <source>
        <dbReference type="SAM" id="MobiDB-lite"/>
    </source>
</evidence>
<reference evidence="4" key="1">
    <citation type="journal article" date="2019" name="Int. J. Syst. Evol. Microbiol.">
        <title>The Global Catalogue of Microorganisms (GCM) 10K type strain sequencing project: providing services to taxonomists for standard genome sequencing and annotation.</title>
        <authorList>
            <consortium name="The Broad Institute Genomics Platform"/>
            <consortium name="The Broad Institute Genome Sequencing Center for Infectious Disease"/>
            <person name="Wu L."/>
            <person name="Ma J."/>
        </authorList>
    </citation>
    <scope>NUCLEOTIDE SEQUENCE [LARGE SCALE GENOMIC DNA]</scope>
    <source>
        <strain evidence="4">CGMCC 1.18578</strain>
    </source>
</reference>
<evidence type="ECO:0008006" key="5">
    <source>
        <dbReference type="Google" id="ProtNLM"/>
    </source>
</evidence>
<sequence>MKRYSALLIVAALALATGCGSSPASDRYIATEQSPEPSDTESAQSSDVASEQPAQIEEQQPQSESAQQTANPEAPPQDDKKEPADKPKKPEQKAQEAKKSNEAIGEAVTDSIMDNVGDPEAEESPKAPQLNEPIERIRSLVKDLKQHAENNDATQMKDVSSLLIKDWADMKADVNAAFPDMADFLEEKIAKLIELIKGESIDQQEMLQVDYELYQAFRQLADKAGVQG</sequence>
<feature type="compositionally biased region" description="Low complexity" evidence="1">
    <location>
        <begin position="49"/>
        <end position="68"/>
    </location>
</feature>
<feature type="chain" id="PRO_5047304154" description="Lipoprotein" evidence="2">
    <location>
        <begin position="25"/>
        <end position="228"/>
    </location>
</feature>
<evidence type="ECO:0000313" key="4">
    <source>
        <dbReference type="Proteomes" id="UP001596108"/>
    </source>
</evidence>
<name>A0ABW0QUV6_9BACL</name>
<feature type="signal peptide" evidence="2">
    <location>
        <begin position="1"/>
        <end position="24"/>
    </location>
</feature>
<proteinExistence type="predicted"/>
<accession>A0ABW0QUV6</accession>
<gene>
    <name evidence="3" type="ORF">ACFPQ4_04785</name>
</gene>
<protein>
    <recommendedName>
        <fullName evidence="5">Lipoprotein</fullName>
    </recommendedName>
</protein>
<keyword evidence="2" id="KW-0732">Signal</keyword>
<dbReference type="RefSeq" id="WP_378110631.1">
    <property type="nucleotide sequence ID" value="NZ_JBHSNC010000012.1"/>
</dbReference>
<feature type="compositionally biased region" description="Polar residues" evidence="1">
    <location>
        <begin position="31"/>
        <end position="48"/>
    </location>
</feature>
<dbReference type="EMBL" id="JBHSNC010000012">
    <property type="protein sequence ID" value="MFC5528771.1"/>
    <property type="molecule type" value="Genomic_DNA"/>
</dbReference>
<feature type="compositionally biased region" description="Basic and acidic residues" evidence="1">
    <location>
        <begin position="77"/>
        <end position="101"/>
    </location>
</feature>
<feature type="region of interest" description="Disordered" evidence="1">
    <location>
        <begin position="19"/>
        <end position="134"/>
    </location>
</feature>
<organism evidence="3 4">
    <name type="scientific">Cohnella yongneupensis</name>
    <dbReference type="NCBI Taxonomy" id="425006"/>
    <lineage>
        <taxon>Bacteria</taxon>
        <taxon>Bacillati</taxon>
        <taxon>Bacillota</taxon>
        <taxon>Bacilli</taxon>
        <taxon>Bacillales</taxon>
        <taxon>Paenibacillaceae</taxon>
        <taxon>Cohnella</taxon>
    </lineage>
</organism>
<dbReference type="PROSITE" id="PS51257">
    <property type="entry name" value="PROKAR_LIPOPROTEIN"/>
    <property type="match status" value="1"/>
</dbReference>
<comment type="caution">
    <text evidence="3">The sequence shown here is derived from an EMBL/GenBank/DDBJ whole genome shotgun (WGS) entry which is preliminary data.</text>
</comment>